<dbReference type="PANTHER" id="PTHR36838">
    <property type="entry name" value="AUXIN EFFLUX CARRIER FAMILY PROTEIN"/>
    <property type="match status" value="1"/>
</dbReference>
<proteinExistence type="inferred from homology"/>
<keyword evidence="3" id="KW-0813">Transport</keyword>
<feature type="transmembrane region" description="Helical" evidence="8">
    <location>
        <begin position="63"/>
        <end position="81"/>
    </location>
</feature>
<dbReference type="Pfam" id="PF03547">
    <property type="entry name" value="Mem_trans"/>
    <property type="match status" value="1"/>
</dbReference>
<keyword evidence="10" id="KW-1185">Reference proteome</keyword>
<feature type="transmembrane region" description="Helical" evidence="8">
    <location>
        <begin position="121"/>
        <end position="145"/>
    </location>
</feature>
<evidence type="ECO:0000256" key="4">
    <source>
        <dbReference type="ARBA" id="ARBA00022475"/>
    </source>
</evidence>
<keyword evidence="7 8" id="KW-0472">Membrane</keyword>
<name>A0ABT9DXS7_9PROT</name>
<evidence type="ECO:0000256" key="1">
    <source>
        <dbReference type="ARBA" id="ARBA00004651"/>
    </source>
</evidence>
<dbReference type="RefSeq" id="WP_305103573.1">
    <property type="nucleotide sequence ID" value="NZ_JAUTWS010000008.1"/>
</dbReference>
<dbReference type="InterPro" id="IPR038770">
    <property type="entry name" value="Na+/solute_symporter_sf"/>
</dbReference>
<feature type="transmembrane region" description="Helical" evidence="8">
    <location>
        <begin position="6"/>
        <end position="22"/>
    </location>
</feature>
<dbReference type="InterPro" id="IPR004776">
    <property type="entry name" value="Mem_transp_PIN-like"/>
</dbReference>
<evidence type="ECO:0000256" key="7">
    <source>
        <dbReference type="ARBA" id="ARBA00023136"/>
    </source>
</evidence>
<organism evidence="9 10">
    <name type="scientific">Paracraurococcus lichenis</name>
    <dbReference type="NCBI Taxonomy" id="3064888"/>
    <lineage>
        <taxon>Bacteria</taxon>
        <taxon>Pseudomonadati</taxon>
        <taxon>Pseudomonadota</taxon>
        <taxon>Alphaproteobacteria</taxon>
        <taxon>Acetobacterales</taxon>
        <taxon>Roseomonadaceae</taxon>
        <taxon>Paracraurococcus</taxon>
    </lineage>
</organism>
<feature type="transmembrane region" description="Helical" evidence="8">
    <location>
        <begin position="157"/>
        <end position="180"/>
    </location>
</feature>
<evidence type="ECO:0000313" key="10">
    <source>
        <dbReference type="Proteomes" id="UP001243009"/>
    </source>
</evidence>
<keyword evidence="5 8" id="KW-0812">Transmembrane</keyword>
<comment type="caution">
    <text evidence="9">The sequence shown here is derived from an EMBL/GenBank/DDBJ whole genome shotgun (WGS) entry which is preliminary data.</text>
</comment>
<dbReference type="EMBL" id="JAUTWS010000008">
    <property type="protein sequence ID" value="MDO9708704.1"/>
    <property type="molecule type" value="Genomic_DNA"/>
</dbReference>
<feature type="transmembrane region" description="Helical" evidence="8">
    <location>
        <begin position="284"/>
        <end position="304"/>
    </location>
</feature>
<feature type="transmembrane region" description="Helical" evidence="8">
    <location>
        <begin position="253"/>
        <end position="272"/>
    </location>
</feature>
<feature type="transmembrane region" description="Helical" evidence="8">
    <location>
        <begin position="93"/>
        <end position="115"/>
    </location>
</feature>
<feature type="transmembrane region" description="Helical" evidence="8">
    <location>
        <begin position="225"/>
        <end position="247"/>
    </location>
</feature>
<evidence type="ECO:0000256" key="3">
    <source>
        <dbReference type="ARBA" id="ARBA00022448"/>
    </source>
</evidence>
<gene>
    <name evidence="9" type="ORF">Q7A36_10155</name>
</gene>
<feature type="transmembrane region" description="Helical" evidence="8">
    <location>
        <begin position="34"/>
        <end position="51"/>
    </location>
</feature>
<reference evidence="9 10" key="1">
    <citation type="submission" date="2023-08" db="EMBL/GenBank/DDBJ databases">
        <title>The draft genome sequence of Paracraurococcus sp. LOR1-02.</title>
        <authorList>
            <person name="Kingkaew E."/>
            <person name="Tanasupawat S."/>
        </authorList>
    </citation>
    <scope>NUCLEOTIDE SEQUENCE [LARGE SCALE GENOMIC DNA]</scope>
    <source>
        <strain evidence="9 10">LOR1-02</strain>
    </source>
</reference>
<dbReference type="PANTHER" id="PTHR36838:SF3">
    <property type="entry name" value="TRANSPORTER AUXIN EFFLUX CARRIER EC FAMILY"/>
    <property type="match status" value="1"/>
</dbReference>
<evidence type="ECO:0000313" key="9">
    <source>
        <dbReference type="EMBL" id="MDO9708704.1"/>
    </source>
</evidence>
<protein>
    <submittedName>
        <fullName evidence="9">AEC family transporter</fullName>
    </submittedName>
</protein>
<evidence type="ECO:0000256" key="5">
    <source>
        <dbReference type="ARBA" id="ARBA00022692"/>
    </source>
</evidence>
<accession>A0ABT9DXS7</accession>
<keyword evidence="6 8" id="KW-1133">Transmembrane helix</keyword>
<evidence type="ECO:0000256" key="6">
    <source>
        <dbReference type="ARBA" id="ARBA00022989"/>
    </source>
</evidence>
<keyword evidence="4" id="KW-1003">Cell membrane</keyword>
<dbReference type="Gene3D" id="1.20.1530.20">
    <property type="match status" value="1"/>
</dbReference>
<evidence type="ECO:0000256" key="8">
    <source>
        <dbReference type="SAM" id="Phobius"/>
    </source>
</evidence>
<comment type="similarity">
    <text evidence="2">Belongs to the auxin efflux carrier (TC 2.A.69) family.</text>
</comment>
<feature type="transmembrane region" description="Helical" evidence="8">
    <location>
        <begin position="192"/>
        <end position="213"/>
    </location>
</feature>
<comment type="subcellular location">
    <subcellularLocation>
        <location evidence="1">Cell membrane</location>
        <topology evidence="1">Multi-pass membrane protein</topology>
    </subcellularLocation>
</comment>
<dbReference type="Proteomes" id="UP001243009">
    <property type="component" value="Unassembled WGS sequence"/>
</dbReference>
<sequence>MQAILSVVAPVFLIIGLGWLSARRGLVDKAGFAGLNRSAFTFCAPALLFLGGTSGQAGGGRTALAFFLGAALLYAGLLVLARRRLPLGEAGALALDATYGNAVMMGIPLILAAFGEQALGLLLAVIALHSMLMLGAATIVAEIGLHARAPWQRVLRATVLGVVRNPVVMAVVAALAWRLLGLPPLTGLLRRTLEMLGAATPPAALFCLGGSLLGFDARGAWRTTLLIAGLKLLALPALVWAIARLLGLSPLETAVAVVAAALPTGANAFMLAQRYRLDEARSGATVLVSTAASVVTLSLLIAWLR</sequence>
<evidence type="ECO:0000256" key="2">
    <source>
        <dbReference type="ARBA" id="ARBA00010145"/>
    </source>
</evidence>